<dbReference type="EMBL" id="CAKLBY020000046">
    <property type="protein sequence ID" value="CAK7917768.1"/>
    <property type="molecule type" value="Genomic_DNA"/>
</dbReference>
<reference evidence="2" key="1">
    <citation type="submission" date="2024-01" db="EMBL/GenBank/DDBJ databases">
        <authorList>
            <person name="Webb A."/>
        </authorList>
    </citation>
    <scope>NUCLEOTIDE SEQUENCE</scope>
    <source>
        <strain evidence="2">Pm1</strain>
    </source>
</reference>
<evidence type="ECO:0000313" key="2">
    <source>
        <dbReference type="EMBL" id="CAK7917768.1"/>
    </source>
</evidence>
<evidence type="ECO:0008006" key="4">
    <source>
        <dbReference type="Google" id="ProtNLM"/>
    </source>
</evidence>
<dbReference type="AlphaFoldDB" id="A0AAV1TDF3"/>
<keyword evidence="1" id="KW-0732">Signal</keyword>
<feature type="signal peptide" evidence="1">
    <location>
        <begin position="1"/>
        <end position="16"/>
    </location>
</feature>
<dbReference type="Proteomes" id="UP001162060">
    <property type="component" value="Unassembled WGS sequence"/>
</dbReference>
<name>A0AAV1TDF3_9STRA</name>
<comment type="caution">
    <text evidence="2">The sequence shown here is derived from an EMBL/GenBank/DDBJ whole genome shotgun (WGS) entry which is preliminary data.</text>
</comment>
<evidence type="ECO:0000313" key="3">
    <source>
        <dbReference type="Proteomes" id="UP001162060"/>
    </source>
</evidence>
<protein>
    <recommendedName>
        <fullName evidence="4">Spermidine synthase</fullName>
    </recommendedName>
</protein>
<dbReference type="SUPFAM" id="SSF53335">
    <property type="entry name" value="S-adenosyl-L-methionine-dependent methyltransferases"/>
    <property type="match status" value="1"/>
</dbReference>
<feature type="chain" id="PRO_5043965374" description="Spermidine synthase" evidence="1">
    <location>
        <begin position="17"/>
        <end position="414"/>
    </location>
</feature>
<proteinExistence type="predicted"/>
<dbReference type="InterPro" id="IPR029063">
    <property type="entry name" value="SAM-dependent_MTases_sf"/>
</dbReference>
<dbReference type="Gene3D" id="3.40.50.150">
    <property type="entry name" value="Vaccinia Virus protein VP39"/>
    <property type="match status" value="1"/>
</dbReference>
<accession>A0AAV1TDF3</accession>
<sequence>MWQLLILLLLLLGAVAWQPLESYLAPATHELYTVVSRSDDGDSVVAVVRRNGLLYMLYDETIIGAEFDGPSVRHQTVFPGFTIMQCAAYLQDKPTRAVQIGLGIGSVPTFLRAMSIPTDVVEISNAVVTQATDYFQYEWCLQQQHQQQKQDNRENEAGYRGDKSCPNGRTFVMDGLEFVSSMPSDIPGIPVNEQDHPYDLVIVDVYTGWNPVAFFVREKMLQVRANWLRDDGVLVMNFVGYMHGPPAVVPKSIYRTLQSVFKYVKCFREMERLDELDAMNLVFYASDKPIGFNLPTTQMYRDPPDHTYFSVVKSFPEWEIFTELQDHVEVAVHQEMEDEEVHFVASNEDEWSTTGDALVAAPRVLTETDHGQEEFREVHTDTQVHMRERVLDQFPPALWIELKQKRATTTAKEL</sequence>
<gene>
    <name evidence="2" type="ORF">PM001_LOCUS5664</name>
</gene>
<evidence type="ECO:0000256" key="1">
    <source>
        <dbReference type="SAM" id="SignalP"/>
    </source>
</evidence>
<organism evidence="2 3">
    <name type="scientific">Peronospora matthiolae</name>
    <dbReference type="NCBI Taxonomy" id="2874970"/>
    <lineage>
        <taxon>Eukaryota</taxon>
        <taxon>Sar</taxon>
        <taxon>Stramenopiles</taxon>
        <taxon>Oomycota</taxon>
        <taxon>Peronosporomycetes</taxon>
        <taxon>Peronosporales</taxon>
        <taxon>Peronosporaceae</taxon>
        <taxon>Peronospora</taxon>
    </lineage>
</organism>